<evidence type="ECO:0008006" key="4">
    <source>
        <dbReference type="Google" id="ProtNLM"/>
    </source>
</evidence>
<evidence type="ECO:0000256" key="1">
    <source>
        <dbReference type="SAM" id="SignalP"/>
    </source>
</evidence>
<dbReference type="NCBIfam" id="TIGR01643">
    <property type="entry name" value="YD_repeat_2x"/>
    <property type="match status" value="1"/>
</dbReference>
<keyword evidence="1" id="KW-0732">Signal</keyword>
<comment type="caution">
    <text evidence="2">The sequence shown here is derived from an EMBL/GenBank/DDBJ whole genome shotgun (WGS) entry which is preliminary data.</text>
</comment>
<name>A0ABP3TUL1_9FLAO</name>
<sequence>MTRNILYKISLIFVLLFSITNSAAQNDIISFENDSIAIKKQNDSIYFYNHQGELRKIISLQNKKSTPYGLPKEVEEIIYSGEVIGRIEISAETFPTYLYTQRYVDAGIVLCSLNVYYNELGLKTGYKEVCPNDIADGDEYHFGDKDLYKYNKHGFLIETDDTLYTYNNNGQLIEKKNRNFGTKKVYRISTYEYDEHKLVRCSIQKINSNQVYNKTKVLEYQYNDKGLLSEIIQSKRSKIILEYNEHNQIHKVSEVKKWSDKERKHTYLTYDYDTYNRIKKIEINHRSSYSDQDLGFIYDDHGNLIQETLNEKILESYRYDSKGKLISIERNKRWGENKIAVKYE</sequence>
<protein>
    <recommendedName>
        <fullName evidence="4">YD repeat-containing protein</fullName>
    </recommendedName>
</protein>
<gene>
    <name evidence="2" type="ORF">GCM10009430_16210</name>
</gene>
<accession>A0ABP3TUL1</accession>
<evidence type="ECO:0000313" key="3">
    <source>
        <dbReference type="Proteomes" id="UP001501758"/>
    </source>
</evidence>
<dbReference type="Gene3D" id="2.180.10.10">
    <property type="entry name" value="RHS repeat-associated core"/>
    <property type="match status" value="1"/>
</dbReference>
<feature type="chain" id="PRO_5045398380" description="YD repeat-containing protein" evidence="1">
    <location>
        <begin position="24"/>
        <end position="344"/>
    </location>
</feature>
<keyword evidence="3" id="KW-1185">Reference proteome</keyword>
<dbReference type="EMBL" id="BAAAGE010000001">
    <property type="protein sequence ID" value="GAA0718287.1"/>
    <property type="molecule type" value="Genomic_DNA"/>
</dbReference>
<reference evidence="3" key="1">
    <citation type="journal article" date="2019" name="Int. J. Syst. Evol. Microbiol.">
        <title>The Global Catalogue of Microorganisms (GCM) 10K type strain sequencing project: providing services to taxonomists for standard genome sequencing and annotation.</title>
        <authorList>
            <consortium name="The Broad Institute Genomics Platform"/>
            <consortium name="The Broad Institute Genome Sequencing Center for Infectious Disease"/>
            <person name="Wu L."/>
            <person name="Ma J."/>
        </authorList>
    </citation>
    <scope>NUCLEOTIDE SEQUENCE [LARGE SCALE GENOMIC DNA]</scope>
    <source>
        <strain evidence="3">JCM 15974</strain>
    </source>
</reference>
<proteinExistence type="predicted"/>
<evidence type="ECO:0000313" key="2">
    <source>
        <dbReference type="EMBL" id="GAA0718287.1"/>
    </source>
</evidence>
<dbReference type="Proteomes" id="UP001501758">
    <property type="component" value="Unassembled WGS sequence"/>
</dbReference>
<feature type="signal peptide" evidence="1">
    <location>
        <begin position="1"/>
        <end position="23"/>
    </location>
</feature>
<dbReference type="RefSeq" id="WP_343911825.1">
    <property type="nucleotide sequence ID" value="NZ_BAAAGE010000001.1"/>
</dbReference>
<dbReference type="InterPro" id="IPR006530">
    <property type="entry name" value="YD"/>
</dbReference>
<organism evidence="2 3">
    <name type="scientific">Aquimarina litoralis</name>
    <dbReference type="NCBI Taxonomy" id="584605"/>
    <lineage>
        <taxon>Bacteria</taxon>
        <taxon>Pseudomonadati</taxon>
        <taxon>Bacteroidota</taxon>
        <taxon>Flavobacteriia</taxon>
        <taxon>Flavobacteriales</taxon>
        <taxon>Flavobacteriaceae</taxon>
        <taxon>Aquimarina</taxon>
    </lineage>
</organism>